<dbReference type="RefSeq" id="WP_246337838.1">
    <property type="nucleotide sequence ID" value="NZ_JABFDB010000014.1"/>
</dbReference>
<keyword evidence="10" id="KW-1185">Reference proteome</keyword>
<feature type="domain" description="tRNA/rRNA methyltransferase SpoU type" evidence="8">
    <location>
        <begin position="10"/>
        <end position="147"/>
    </location>
</feature>
<evidence type="ECO:0000313" key="9">
    <source>
        <dbReference type="EMBL" id="NYZ21977.1"/>
    </source>
</evidence>
<dbReference type="InterPro" id="IPR001537">
    <property type="entry name" value="SpoU_MeTrfase"/>
</dbReference>
<evidence type="ECO:0000259" key="8">
    <source>
        <dbReference type="Pfam" id="PF00588"/>
    </source>
</evidence>
<organism evidence="9 10">
    <name type="scientific">Azospirillum oleiclasticum</name>
    <dbReference type="NCBI Taxonomy" id="2735135"/>
    <lineage>
        <taxon>Bacteria</taxon>
        <taxon>Pseudomonadati</taxon>
        <taxon>Pseudomonadota</taxon>
        <taxon>Alphaproteobacteria</taxon>
        <taxon>Rhodospirillales</taxon>
        <taxon>Azospirillaceae</taxon>
        <taxon>Azospirillum</taxon>
    </lineage>
</organism>
<evidence type="ECO:0000256" key="2">
    <source>
        <dbReference type="ARBA" id="ARBA00022603"/>
    </source>
</evidence>
<dbReference type="PIRSF" id="PIRSF029256">
    <property type="entry name" value="SpoU_TrmH_prd"/>
    <property type="match status" value="1"/>
</dbReference>
<dbReference type="HAMAP" id="MF_01885">
    <property type="entry name" value="tRNA_methyltr_TrmL"/>
    <property type="match status" value="1"/>
</dbReference>
<dbReference type="SUPFAM" id="SSF75217">
    <property type="entry name" value="alpha/beta knot"/>
    <property type="match status" value="1"/>
</dbReference>
<dbReference type="Pfam" id="PF00588">
    <property type="entry name" value="SpoU_methylase"/>
    <property type="match status" value="1"/>
</dbReference>
<keyword evidence="2 6" id="KW-0489">Methyltransferase</keyword>
<protein>
    <recommendedName>
        <fullName evidence="6">tRNA (cytidine(34)-2'-O)-methyltransferase</fullName>
        <ecNumber evidence="6">2.1.1.207</ecNumber>
    </recommendedName>
    <alternativeName>
        <fullName evidence="6">tRNA (cytidine/uridine-2'-O-)-methyltransferase TrmL</fullName>
    </alternativeName>
</protein>
<feature type="binding site" evidence="6">
    <location>
        <position position="86"/>
    </location>
    <ligand>
        <name>S-adenosyl-L-methionine</name>
        <dbReference type="ChEBI" id="CHEBI:59789"/>
    </ligand>
</feature>
<dbReference type="InterPro" id="IPR016914">
    <property type="entry name" value="TrmL"/>
</dbReference>
<dbReference type="InterPro" id="IPR029026">
    <property type="entry name" value="tRNA_m1G_MTases_N"/>
</dbReference>
<gene>
    <name evidence="6" type="primary">trmL</name>
    <name evidence="9" type="ORF">HND93_19860</name>
</gene>
<evidence type="ECO:0000256" key="6">
    <source>
        <dbReference type="HAMAP-Rule" id="MF_01885"/>
    </source>
</evidence>
<name>A0ABX2TCB3_9PROT</name>
<accession>A0ABX2TCB3</accession>
<dbReference type="PANTHER" id="PTHR42971">
    <property type="entry name" value="TRNA (CYTIDINE(34)-2'-O)-METHYLTRANSFERASE"/>
    <property type="match status" value="1"/>
</dbReference>
<evidence type="ECO:0000256" key="4">
    <source>
        <dbReference type="ARBA" id="ARBA00022691"/>
    </source>
</evidence>
<feature type="binding site" evidence="6">
    <location>
        <position position="136"/>
    </location>
    <ligand>
        <name>S-adenosyl-L-methionine</name>
        <dbReference type="ChEBI" id="CHEBI:59789"/>
    </ligand>
</feature>
<dbReference type="PANTHER" id="PTHR42971:SF1">
    <property type="entry name" value="TRNA (CYTIDINE(34)-2'-O)-METHYLTRANSFERASE"/>
    <property type="match status" value="1"/>
</dbReference>
<comment type="caution">
    <text evidence="9">The sequence shown here is derived from an EMBL/GenBank/DDBJ whole genome shotgun (WGS) entry which is preliminary data.</text>
</comment>
<keyword evidence="5 6" id="KW-0819">tRNA processing</keyword>
<comment type="similarity">
    <text evidence="6">Belongs to the class IV-like SAM-binding methyltransferase superfamily. RNA methyltransferase TrmH family. TrmL subfamily.</text>
</comment>
<comment type="function">
    <text evidence="6">Methylates the ribose at the nucleotide 34 wobble position in the two leucyl isoacceptors tRNA(Leu)(CmAA) and tRNA(Leu)(cmnm5UmAA). Catalyzes the methyl transfer from S-adenosyl-L-methionine to the 2'-OH of the wobble nucleotide.</text>
</comment>
<feature type="binding site" evidence="6">
    <location>
        <position position="108"/>
    </location>
    <ligand>
        <name>S-adenosyl-L-methionine</name>
        <dbReference type="ChEBI" id="CHEBI:59789"/>
    </ligand>
</feature>
<comment type="catalytic activity">
    <reaction evidence="6">
        <text>cytidine(34) in tRNA + S-adenosyl-L-methionine = 2'-O-methylcytidine(34) in tRNA + S-adenosyl-L-homocysteine + H(+)</text>
        <dbReference type="Rhea" id="RHEA:43084"/>
        <dbReference type="Rhea" id="RHEA-COMP:10331"/>
        <dbReference type="Rhea" id="RHEA-COMP:10332"/>
        <dbReference type="ChEBI" id="CHEBI:15378"/>
        <dbReference type="ChEBI" id="CHEBI:57856"/>
        <dbReference type="ChEBI" id="CHEBI:59789"/>
        <dbReference type="ChEBI" id="CHEBI:74495"/>
        <dbReference type="ChEBI" id="CHEBI:82748"/>
        <dbReference type="EC" id="2.1.1.207"/>
    </reaction>
</comment>
<comment type="subunit">
    <text evidence="6">Homodimer.</text>
</comment>
<dbReference type="CDD" id="cd18094">
    <property type="entry name" value="SpoU-like_TrmL"/>
    <property type="match status" value="1"/>
</dbReference>
<proteinExistence type="inferred from homology"/>
<feature type="region of interest" description="Disordered" evidence="7">
    <location>
        <begin position="155"/>
        <end position="174"/>
    </location>
</feature>
<keyword evidence="3 6" id="KW-0808">Transferase</keyword>
<evidence type="ECO:0000256" key="7">
    <source>
        <dbReference type="SAM" id="MobiDB-lite"/>
    </source>
</evidence>
<keyword evidence="1 6" id="KW-0963">Cytoplasm</keyword>
<dbReference type="Proteomes" id="UP000584642">
    <property type="component" value="Unassembled WGS sequence"/>
</dbReference>
<evidence type="ECO:0000256" key="1">
    <source>
        <dbReference type="ARBA" id="ARBA00022490"/>
    </source>
</evidence>
<evidence type="ECO:0000256" key="5">
    <source>
        <dbReference type="ARBA" id="ARBA00022694"/>
    </source>
</evidence>
<evidence type="ECO:0000256" key="3">
    <source>
        <dbReference type="ARBA" id="ARBA00022679"/>
    </source>
</evidence>
<evidence type="ECO:0000313" key="10">
    <source>
        <dbReference type="Proteomes" id="UP000584642"/>
    </source>
</evidence>
<keyword evidence="4 6" id="KW-0949">S-adenosyl-L-methionine</keyword>
<dbReference type="Gene3D" id="3.40.1280.10">
    <property type="match status" value="1"/>
</dbReference>
<feature type="binding site" evidence="6">
    <location>
        <position position="128"/>
    </location>
    <ligand>
        <name>S-adenosyl-L-methionine</name>
        <dbReference type="ChEBI" id="CHEBI:59789"/>
    </ligand>
</feature>
<reference evidence="9 10" key="1">
    <citation type="submission" date="2020-05" db="EMBL/GenBank/DDBJ databases">
        <title>Azospirillum oleiclasticum sp. nov, a nitrogen-fixing and heavy crude oil-emulsifying bacterium isolated from the crude oil of Yumen Oilfield.</title>
        <authorList>
            <person name="Wu D."/>
            <person name="Cai M."/>
            <person name="Zhang X."/>
        </authorList>
    </citation>
    <scope>NUCLEOTIDE SEQUENCE [LARGE SCALE GENOMIC DNA]</scope>
    <source>
        <strain evidence="9 10">ROY-1-1-2</strain>
    </source>
</reference>
<dbReference type="InterPro" id="IPR029028">
    <property type="entry name" value="Alpha/beta_knot_MTases"/>
</dbReference>
<dbReference type="EMBL" id="JABFDB010000014">
    <property type="protein sequence ID" value="NYZ21977.1"/>
    <property type="molecule type" value="Genomic_DNA"/>
</dbReference>
<dbReference type="EC" id="2.1.1.207" evidence="6"/>
<comment type="subcellular location">
    <subcellularLocation>
        <location evidence="6">Cytoplasm</location>
    </subcellularLocation>
</comment>
<comment type="catalytic activity">
    <reaction evidence="6">
        <text>5-carboxymethylaminomethyluridine(34) in tRNA(Leu) + S-adenosyl-L-methionine = 5-carboxymethylaminomethyl-2'-O-methyluridine(34) in tRNA(Leu) + S-adenosyl-L-homocysteine + H(+)</text>
        <dbReference type="Rhea" id="RHEA:43088"/>
        <dbReference type="Rhea" id="RHEA-COMP:10333"/>
        <dbReference type="Rhea" id="RHEA-COMP:10334"/>
        <dbReference type="ChEBI" id="CHEBI:15378"/>
        <dbReference type="ChEBI" id="CHEBI:57856"/>
        <dbReference type="ChEBI" id="CHEBI:59789"/>
        <dbReference type="ChEBI" id="CHEBI:74508"/>
        <dbReference type="ChEBI" id="CHEBI:74511"/>
        <dbReference type="EC" id="2.1.1.207"/>
    </reaction>
</comment>
<sequence>MAGHSVGSALRLVLFEPEIPQNAGTMMRLAAALGVAMDLIEPCGFILDDRRLRRAGMDYLDQLALTRHSSWEAYRNGSRSGRLVLLTARAAVPYTAFRFAPDDRILVGRESDGVPDAVFGAADARLVIPLVPPARSLNVALAAAMVLGEALRQTVAPPDTASHHTVPPSPEPMR</sequence>